<dbReference type="PANTHER" id="PTHR12013">
    <property type="entry name" value="SIGNAL RECOGNITION PARTICLE 14 KD PROTEIN"/>
    <property type="match status" value="1"/>
</dbReference>
<accession>A0A5C3M9U5</accession>
<comment type="subunit">
    <text evidence="7">Component of a fungal signal recognition particle (SRP) complex that consists of a 7SL RNA molecule (scR1) and at least six protein subunits: SRP72, SRP68, SRP54, SEC65, SRP21 and SRP14.</text>
</comment>
<evidence type="ECO:0000256" key="1">
    <source>
        <dbReference type="ARBA" id="ARBA00004496"/>
    </source>
</evidence>
<name>A0A5C3M9U5_9AGAR</name>
<evidence type="ECO:0000256" key="8">
    <source>
        <dbReference type="SAM" id="MobiDB-lite"/>
    </source>
</evidence>
<comment type="subcellular location">
    <subcellularLocation>
        <location evidence="1 7">Cytoplasm</location>
    </subcellularLocation>
</comment>
<keyword evidence="6 7" id="KW-0687">Ribonucleoprotein</keyword>
<evidence type="ECO:0000256" key="6">
    <source>
        <dbReference type="ARBA" id="ARBA00023274"/>
    </source>
</evidence>
<evidence type="ECO:0000313" key="10">
    <source>
        <dbReference type="Proteomes" id="UP000308652"/>
    </source>
</evidence>
<gene>
    <name evidence="9" type="ORF">BDQ12DRAFT_677850</name>
</gene>
<organism evidence="9 10">
    <name type="scientific">Crucibulum laeve</name>
    <dbReference type="NCBI Taxonomy" id="68775"/>
    <lineage>
        <taxon>Eukaryota</taxon>
        <taxon>Fungi</taxon>
        <taxon>Dikarya</taxon>
        <taxon>Basidiomycota</taxon>
        <taxon>Agaricomycotina</taxon>
        <taxon>Agaricomycetes</taxon>
        <taxon>Agaricomycetidae</taxon>
        <taxon>Agaricales</taxon>
        <taxon>Agaricineae</taxon>
        <taxon>Nidulariaceae</taxon>
        <taxon>Crucibulum</taxon>
    </lineage>
</organism>
<dbReference type="GO" id="GO:0030942">
    <property type="term" value="F:endoplasmic reticulum signal peptide binding"/>
    <property type="evidence" value="ECO:0007669"/>
    <property type="project" value="UniProtKB-UniRule"/>
</dbReference>
<dbReference type="STRING" id="68775.A0A5C3M9U5"/>
<dbReference type="GO" id="GO:0005786">
    <property type="term" value="C:signal recognition particle, endoplasmic reticulum targeting"/>
    <property type="evidence" value="ECO:0007669"/>
    <property type="project" value="UniProtKB-UniRule"/>
</dbReference>
<protein>
    <recommendedName>
        <fullName evidence="7">Signal recognition particle subunit SRP14</fullName>
    </recommendedName>
    <alternativeName>
        <fullName evidence="7">Signal recognition particle 14 kDa protein</fullName>
    </alternativeName>
</protein>
<dbReference type="OrthoDB" id="19209at2759"/>
<feature type="compositionally biased region" description="Basic residues" evidence="8">
    <location>
        <begin position="128"/>
        <end position="137"/>
    </location>
</feature>
<feature type="compositionally biased region" description="Basic residues" evidence="8">
    <location>
        <begin position="94"/>
        <end position="103"/>
    </location>
</feature>
<keyword evidence="4 7" id="KW-0694">RNA-binding</keyword>
<dbReference type="GO" id="GO:0006614">
    <property type="term" value="P:SRP-dependent cotranslational protein targeting to membrane"/>
    <property type="evidence" value="ECO:0007669"/>
    <property type="project" value="UniProtKB-UniRule"/>
</dbReference>
<dbReference type="EMBL" id="ML213593">
    <property type="protein sequence ID" value="TFK42234.1"/>
    <property type="molecule type" value="Genomic_DNA"/>
</dbReference>
<dbReference type="Proteomes" id="UP000308652">
    <property type="component" value="Unassembled WGS sequence"/>
</dbReference>
<keyword evidence="3 7" id="KW-0963">Cytoplasm</keyword>
<dbReference type="InterPro" id="IPR003210">
    <property type="entry name" value="Signal_recog_particle_SRP14"/>
</dbReference>
<dbReference type="InterPro" id="IPR009018">
    <property type="entry name" value="Signal_recog_particle_SRP9/14"/>
</dbReference>
<evidence type="ECO:0000313" key="9">
    <source>
        <dbReference type="EMBL" id="TFK42234.1"/>
    </source>
</evidence>
<feature type="region of interest" description="Disordered" evidence="8">
    <location>
        <begin position="92"/>
        <end position="155"/>
    </location>
</feature>
<evidence type="ECO:0000256" key="3">
    <source>
        <dbReference type="ARBA" id="ARBA00022490"/>
    </source>
</evidence>
<sequence>MQLVDNNTFLEQLTVLFESTKGSIWLTHKRLTYDGEDATMKHENGSSEDSREYPCLLRVTDGEKAKFSTHVEAGQLDKFHAAYGSLLKASMTTLRKRDKKREKQRAEQAARRKKKMTEPVAVDAPKRGNGRRRRQRQVKAVLKQQGSQKKLKEREEARIKAEVVI</sequence>
<dbReference type="SUPFAM" id="SSF54762">
    <property type="entry name" value="Signal recognition particle alu RNA binding heterodimer, SRP9/14"/>
    <property type="match status" value="1"/>
</dbReference>
<reference evidence="9 10" key="1">
    <citation type="journal article" date="2019" name="Nat. Ecol. Evol.">
        <title>Megaphylogeny resolves global patterns of mushroom evolution.</title>
        <authorList>
            <person name="Varga T."/>
            <person name="Krizsan K."/>
            <person name="Foldi C."/>
            <person name="Dima B."/>
            <person name="Sanchez-Garcia M."/>
            <person name="Sanchez-Ramirez S."/>
            <person name="Szollosi G.J."/>
            <person name="Szarkandi J.G."/>
            <person name="Papp V."/>
            <person name="Albert L."/>
            <person name="Andreopoulos W."/>
            <person name="Angelini C."/>
            <person name="Antonin V."/>
            <person name="Barry K.W."/>
            <person name="Bougher N.L."/>
            <person name="Buchanan P."/>
            <person name="Buyck B."/>
            <person name="Bense V."/>
            <person name="Catcheside P."/>
            <person name="Chovatia M."/>
            <person name="Cooper J."/>
            <person name="Damon W."/>
            <person name="Desjardin D."/>
            <person name="Finy P."/>
            <person name="Geml J."/>
            <person name="Haridas S."/>
            <person name="Hughes K."/>
            <person name="Justo A."/>
            <person name="Karasinski D."/>
            <person name="Kautmanova I."/>
            <person name="Kiss B."/>
            <person name="Kocsube S."/>
            <person name="Kotiranta H."/>
            <person name="LaButti K.M."/>
            <person name="Lechner B.E."/>
            <person name="Liimatainen K."/>
            <person name="Lipzen A."/>
            <person name="Lukacs Z."/>
            <person name="Mihaltcheva S."/>
            <person name="Morgado L.N."/>
            <person name="Niskanen T."/>
            <person name="Noordeloos M.E."/>
            <person name="Ohm R.A."/>
            <person name="Ortiz-Santana B."/>
            <person name="Ovrebo C."/>
            <person name="Racz N."/>
            <person name="Riley R."/>
            <person name="Savchenko A."/>
            <person name="Shiryaev A."/>
            <person name="Soop K."/>
            <person name="Spirin V."/>
            <person name="Szebenyi C."/>
            <person name="Tomsovsky M."/>
            <person name="Tulloss R.E."/>
            <person name="Uehling J."/>
            <person name="Grigoriev I.V."/>
            <person name="Vagvolgyi C."/>
            <person name="Papp T."/>
            <person name="Martin F.M."/>
            <person name="Miettinen O."/>
            <person name="Hibbett D.S."/>
            <person name="Nagy L.G."/>
        </authorList>
    </citation>
    <scope>NUCLEOTIDE SEQUENCE [LARGE SCALE GENOMIC DNA]</scope>
    <source>
        <strain evidence="9 10">CBS 166.37</strain>
    </source>
</reference>
<dbReference type="GO" id="GO:0008312">
    <property type="term" value="F:7S RNA binding"/>
    <property type="evidence" value="ECO:0007669"/>
    <property type="project" value="UniProtKB-UniRule"/>
</dbReference>
<comment type="function">
    <text evidence="7">Component of the signal recognition particle (SRP) complex, a ribonucleoprotein complex that mediates the cotranslational targeting of secretory and membrane proteins to the endoplasmic reticulum (ER).</text>
</comment>
<evidence type="ECO:0000256" key="2">
    <source>
        <dbReference type="ARBA" id="ARBA00010349"/>
    </source>
</evidence>
<keyword evidence="5 7" id="KW-0733">Signal recognition particle</keyword>
<dbReference type="AlphaFoldDB" id="A0A5C3M9U5"/>
<dbReference type="Pfam" id="PF02290">
    <property type="entry name" value="SRP14"/>
    <property type="match status" value="1"/>
</dbReference>
<evidence type="ECO:0000256" key="5">
    <source>
        <dbReference type="ARBA" id="ARBA00023135"/>
    </source>
</evidence>
<comment type="similarity">
    <text evidence="2 7">Belongs to the SRP14 family.</text>
</comment>
<dbReference type="Gene3D" id="3.30.720.10">
    <property type="entry name" value="Signal recognition particle alu RNA binding heterodimer, srp9/1"/>
    <property type="match status" value="1"/>
</dbReference>
<proteinExistence type="inferred from homology"/>
<evidence type="ECO:0000256" key="7">
    <source>
        <dbReference type="RuleBase" id="RU368100"/>
    </source>
</evidence>
<keyword evidence="10" id="KW-1185">Reference proteome</keyword>
<evidence type="ECO:0000256" key="4">
    <source>
        <dbReference type="ARBA" id="ARBA00022884"/>
    </source>
</evidence>